<accession>A0A4Y8PUJ0</accession>
<comment type="caution">
    <text evidence="2">The sequence shown here is derived from an EMBL/GenBank/DDBJ whole genome shotgun (WGS) entry which is preliminary data.</text>
</comment>
<feature type="transmembrane region" description="Helical" evidence="1">
    <location>
        <begin position="7"/>
        <end position="27"/>
    </location>
</feature>
<gene>
    <name evidence="2" type="ORF">B5M42_19395</name>
</gene>
<keyword evidence="1" id="KW-0472">Membrane</keyword>
<dbReference type="Pfam" id="PF09578">
    <property type="entry name" value="Spore_YabQ"/>
    <property type="match status" value="1"/>
</dbReference>
<protein>
    <submittedName>
        <fullName evidence="2">Spore cortex biosynthesis protein YabQ</fullName>
    </submittedName>
</protein>
<evidence type="ECO:0000256" key="1">
    <source>
        <dbReference type="SAM" id="Phobius"/>
    </source>
</evidence>
<dbReference type="NCBIfam" id="TIGR02893">
    <property type="entry name" value="spore_yabQ"/>
    <property type="match status" value="1"/>
</dbReference>
<keyword evidence="3" id="KW-1185">Reference proteome</keyword>
<dbReference type="Proteomes" id="UP000298246">
    <property type="component" value="Unassembled WGS sequence"/>
</dbReference>
<sequence length="192" mass="22377">MTLNVQFYTIFMMFCSGIALGSLFDVLRVLSGKLRLPRWTIPLVDILFWIVATILVFRALVHSNDGQLRVFVFLGIGIGICFYFALLSVWVIRLTLVLVRVAVALYRFLRRTVELLIVKPLIGLYKLCVLILGFLAAVAIFLYKIVLQLLYPVWRLLLWMIRPLRRWLALPAWLTRLGSRMVKLYRKLFSKN</sequence>
<proteinExistence type="predicted"/>
<dbReference type="AlphaFoldDB" id="A0A4Y8PUJ0"/>
<name>A0A4Y8PUJ0_9BACL</name>
<feature type="transmembrane region" description="Helical" evidence="1">
    <location>
        <begin position="39"/>
        <end position="61"/>
    </location>
</feature>
<reference evidence="2 3" key="1">
    <citation type="submission" date="2017-03" db="EMBL/GenBank/DDBJ databases">
        <title>Isolation of Levoglucosan Utilizing Bacteria.</title>
        <authorList>
            <person name="Arya A.S."/>
        </authorList>
    </citation>
    <scope>NUCLEOTIDE SEQUENCE [LARGE SCALE GENOMIC DNA]</scope>
    <source>
        <strain evidence="2 3">MEC069</strain>
    </source>
</reference>
<evidence type="ECO:0000313" key="3">
    <source>
        <dbReference type="Proteomes" id="UP000298246"/>
    </source>
</evidence>
<dbReference type="RefSeq" id="WP_134755846.1">
    <property type="nucleotide sequence ID" value="NZ_MYFO02000021.1"/>
</dbReference>
<keyword evidence="1" id="KW-1133">Transmembrane helix</keyword>
<organism evidence="2 3">
    <name type="scientific">Paenibacillus athensensis</name>
    <dbReference type="NCBI Taxonomy" id="1967502"/>
    <lineage>
        <taxon>Bacteria</taxon>
        <taxon>Bacillati</taxon>
        <taxon>Bacillota</taxon>
        <taxon>Bacilli</taxon>
        <taxon>Bacillales</taxon>
        <taxon>Paenibacillaceae</taxon>
        <taxon>Paenibacillus</taxon>
    </lineage>
</organism>
<keyword evidence="1" id="KW-0812">Transmembrane</keyword>
<dbReference type="OrthoDB" id="1653819at2"/>
<evidence type="ECO:0000313" key="2">
    <source>
        <dbReference type="EMBL" id="TFE84675.1"/>
    </source>
</evidence>
<dbReference type="EMBL" id="MYFO01000032">
    <property type="protein sequence ID" value="TFE84675.1"/>
    <property type="molecule type" value="Genomic_DNA"/>
</dbReference>
<dbReference type="InterPro" id="IPR019074">
    <property type="entry name" value="YabQ"/>
</dbReference>
<feature type="transmembrane region" description="Helical" evidence="1">
    <location>
        <begin position="68"/>
        <end position="85"/>
    </location>
</feature>
<feature type="transmembrane region" description="Helical" evidence="1">
    <location>
        <begin position="121"/>
        <end position="146"/>
    </location>
</feature>